<evidence type="ECO:0008006" key="3">
    <source>
        <dbReference type="Google" id="ProtNLM"/>
    </source>
</evidence>
<accession>A0A151IAN4</accession>
<gene>
    <name evidence="1" type="ORF">ALC62_13310</name>
</gene>
<feature type="non-terminal residue" evidence="1">
    <location>
        <position position="1"/>
    </location>
</feature>
<name>A0A151IAN4_9HYME</name>
<dbReference type="AlphaFoldDB" id="A0A151IAN4"/>
<protein>
    <recommendedName>
        <fullName evidence="3">Histone-lysine N-methyltransferase SETMAR</fullName>
    </recommendedName>
</protein>
<dbReference type="Proteomes" id="UP000078542">
    <property type="component" value="Unassembled WGS sequence"/>
</dbReference>
<dbReference type="Gene3D" id="3.30.420.10">
    <property type="entry name" value="Ribonuclease H-like superfamily/Ribonuclease H"/>
    <property type="match status" value="1"/>
</dbReference>
<evidence type="ECO:0000313" key="2">
    <source>
        <dbReference type="Proteomes" id="UP000078542"/>
    </source>
</evidence>
<dbReference type="GO" id="GO:0003676">
    <property type="term" value="F:nucleic acid binding"/>
    <property type="evidence" value="ECO:0007669"/>
    <property type="project" value="InterPro"/>
</dbReference>
<dbReference type="EMBL" id="KQ978241">
    <property type="protein sequence ID" value="KYM96040.1"/>
    <property type="molecule type" value="Genomic_DNA"/>
</dbReference>
<sequence length="168" mass="19581">YLAQAGIPTFPQPPYSPDVTPPNFFLFPLLKRPMKGQHFETAENGIVEIEVNRFIKSSLTKLIARPAKWKEKLQNVQFIINNSIHSALRTTLSKMLFGCEQRGRANDILKSLMNDLEESQGDFDKQRESVRDMAISANVKLREYNRMYYNERHKKPTQYKQGDYVLVR</sequence>
<proteinExistence type="predicted"/>
<evidence type="ECO:0000313" key="1">
    <source>
        <dbReference type="EMBL" id="KYM96040.1"/>
    </source>
</evidence>
<keyword evidence="2" id="KW-1185">Reference proteome</keyword>
<reference evidence="1 2" key="1">
    <citation type="submission" date="2016-03" db="EMBL/GenBank/DDBJ databases">
        <title>Cyphomyrmex costatus WGS genome.</title>
        <authorList>
            <person name="Nygaard S."/>
            <person name="Hu H."/>
            <person name="Boomsma J."/>
            <person name="Zhang G."/>
        </authorList>
    </citation>
    <scope>NUCLEOTIDE SEQUENCE [LARGE SCALE GENOMIC DNA]</scope>
    <source>
        <strain evidence="1">MS0001</strain>
        <tissue evidence="1">Whole body</tissue>
    </source>
</reference>
<dbReference type="STRING" id="456900.A0A151IAN4"/>
<organism evidence="1 2">
    <name type="scientific">Cyphomyrmex costatus</name>
    <dbReference type="NCBI Taxonomy" id="456900"/>
    <lineage>
        <taxon>Eukaryota</taxon>
        <taxon>Metazoa</taxon>
        <taxon>Ecdysozoa</taxon>
        <taxon>Arthropoda</taxon>
        <taxon>Hexapoda</taxon>
        <taxon>Insecta</taxon>
        <taxon>Pterygota</taxon>
        <taxon>Neoptera</taxon>
        <taxon>Endopterygota</taxon>
        <taxon>Hymenoptera</taxon>
        <taxon>Apocrita</taxon>
        <taxon>Aculeata</taxon>
        <taxon>Formicoidea</taxon>
        <taxon>Formicidae</taxon>
        <taxon>Myrmicinae</taxon>
        <taxon>Cyphomyrmex</taxon>
    </lineage>
</organism>
<dbReference type="InterPro" id="IPR036397">
    <property type="entry name" value="RNaseH_sf"/>
</dbReference>